<evidence type="ECO:0000313" key="4">
    <source>
        <dbReference type="Proteomes" id="UP001515660"/>
    </source>
</evidence>
<keyword evidence="4" id="KW-1185">Reference proteome</keyword>
<gene>
    <name evidence="3" type="ORF">G8O29_07805</name>
</gene>
<dbReference type="InterPro" id="IPR023346">
    <property type="entry name" value="Lysozyme-like_dom_sf"/>
</dbReference>
<dbReference type="SUPFAM" id="SSF53955">
    <property type="entry name" value="Lysozyme-like"/>
    <property type="match status" value="1"/>
</dbReference>
<comment type="caution">
    <text evidence="3">The sequence shown here is derived from an EMBL/GenBank/DDBJ whole genome shotgun (WGS) entry which is preliminary data.</text>
</comment>
<proteinExistence type="inferred from homology"/>
<reference evidence="3 4" key="1">
    <citation type="journal article" date="2022" name="Microorganisms">
        <title>Genome Sequence and Characterization of a Xanthorhodopsin-Containing, Aerobic Anoxygenic Phototrophic Rhodobacter Species, Isolated from Mesophilic Conditions at Yellowstone National Park.</title>
        <authorList>
            <person name="Kyndt J.A."/>
            <person name="Robertson S."/>
            <person name="Shoffstall I.B."/>
            <person name="Ramaley R.F."/>
            <person name="Meyer T.E."/>
        </authorList>
    </citation>
    <scope>NUCLEOTIDE SEQUENCE [LARGE SCALE GENOMIC DNA]</scope>
    <source>
        <strain evidence="3 4">M37P</strain>
    </source>
</reference>
<dbReference type="Gene3D" id="1.10.530.10">
    <property type="match status" value="1"/>
</dbReference>
<dbReference type="Pfam" id="PF01464">
    <property type="entry name" value="SLT"/>
    <property type="match status" value="1"/>
</dbReference>
<comment type="similarity">
    <text evidence="1">Belongs to the virb1 family.</text>
</comment>
<dbReference type="InterPro" id="IPR008258">
    <property type="entry name" value="Transglycosylase_SLT_dom_1"/>
</dbReference>
<feature type="domain" description="Transglycosylase SLT" evidence="2">
    <location>
        <begin position="29"/>
        <end position="155"/>
    </location>
</feature>
<organism evidence="3 4">
    <name type="scientific">Rhodobacter calidifons</name>
    <dbReference type="NCBI Taxonomy" id="2715277"/>
    <lineage>
        <taxon>Bacteria</taxon>
        <taxon>Pseudomonadati</taxon>
        <taxon>Pseudomonadota</taxon>
        <taxon>Alphaproteobacteria</taxon>
        <taxon>Rhodobacterales</taxon>
        <taxon>Rhodobacter group</taxon>
        <taxon>Rhodobacter</taxon>
    </lineage>
</organism>
<evidence type="ECO:0000256" key="1">
    <source>
        <dbReference type="ARBA" id="ARBA00009387"/>
    </source>
</evidence>
<dbReference type="EMBL" id="JAANHS010000004">
    <property type="protein sequence ID" value="NHB76647.1"/>
    <property type="molecule type" value="Genomic_DNA"/>
</dbReference>
<sequence length="213" mass="23031">MFLTLTVPVLISGPGRSMGNPAELCREAAHQAAKRTGVPYAVLLAVTTLESGRNNQPWPWAVNFGGNGQWFDSPGEAAASVRQALLDGATNIDLGCFQLNYRWHASAFASLEDMLDPLQNARYAAEFLAQHYARTGDWALAAAAYHSATPEHARVYQARFEATYARVSPDDPRVAVTAKERKNSFPLLLAGTAGRNGSLFSSTDRLRPLIGGP</sequence>
<accession>A0ABX0G708</accession>
<evidence type="ECO:0000313" key="3">
    <source>
        <dbReference type="EMBL" id="NHB76647.1"/>
    </source>
</evidence>
<dbReference type="RefSeq" id="WP_166402677.1">
    <property type="nucleotide sequence ID" value="NZ_JAANHS010000004.1"/>
</dbReference>
<name>A0ABX0G708_9RHOB</name>
<protein>
    <submittedName>
        <fullName evidence="3">Lytic transglycosylase domain-containing protein</fullName>
    </submittedName>
</protein>
<evidence type="ECO:0000259" key="2">
    <source>
        <dbReference type="Pfam" id="PF01464"/>
    </source>
</evidence>
<dbReference type="Proteomes" id="UP001515660">
    <property type="component" value="Unassembled WGS sequence"/>
</dbReference>